<dbReference type="EMBL" id="JAMKPW020000004">
    <property type="protein sequence ID" value="KAK8219325.1"/>
    <property type="molecule type" value="Genomic_DNA"/>
</dbReference>
<comment type="caution">
    <text evidence="1">The sequence shown here is derived from an EMBL/GenBank/DDBJ whole genome shotgun (WGS) entry which is preliminary data.</text>
</comment>
<dbReference type="Proteomes" id="UP001320706">
    <property type="component" value="Unassembled WGS sequence"/>
</dbReference>
<name>A0ACC3SM24_9PEZI</name>
<gene>
    <name evidence="1" type="ORF">M8818_001059</name>
</gene>
<keyword evidence="2" id="KW-1185">Reference proteome</keyword>
<evidence type="ECO:0000313" key="2">
    <source>
        <dbReference type="Proteomes" id="UP001320706"/>
    </source>
</evidence>
<sequence length="521" mass="58328">MSCLLDLSHELLHNIFINVDPADLAAISRSCSPLNQYVKGNNLLCKELYLQHFDRPVPDPPNWETELRSLVVSDKLLQSDDIDAKRESLQSVAKTICSLLSAPAATRNIDFLATHFKSQQNIDAFLTGSGLFEGAGSATQVAASSTELRQTAAKLHCLYGVSIDTAPSFCPLGYGIPSSRLLSLHRILYPNEPRHDYLTRSRGGVSSGGSVPIHVYARARVYDLRRYTEGSFWGPFRDDYSQDVDWEKAEAIMVVLSYNMRLYSAKAQQPIDPFWETPWKGATSHSCVSSDVMGIPRSLGAPGRLRDRDPQLTPGNTDYNDLYAFNFAHRIPDDQPRSPIDTEEAIRLIQLKLRVVKIEPPEEDDGQDFPVVTFKGTSKSMHARWDPNANSKIRGKSMLSKSWLARPYEEMLSFIGTVRQTPQGEIRWTTFSIFHGEERWRSEGVQVGGIRSARGVLGNWFDKDYDVHGPAGPTAFWKTSEDASEEKDEDPAPITVMQMTMPGVDSYAPDEDEDEDADDDE</sequence>
<proteinExistence type="predicted"/>
<accession>A0ACC3SM24</accession>
<organism evidence="1 2">
    <name type="scientific">Zalaria obscura</name>
    <dbReference type="NCBI Taxonomy" id="2024903"/>
    <lineage>
        <taxon>Eukaryota</taxon>
        <taxon>Fungi</taxon>
        <taxon>Dikarya</taxon>
        <taxon>Ascomycota</taxon>
        <taxon>Pezizomycotina</taxon>
        <taxon>Dothideomycetes</taxon>
        <taxon>Dothideomycetidae</taxon>
        <taxon>Dothideales</taxon>
        <taxon>Zalariaceae</taxon>
        <taxon>Zalaria</taxon>
    </lineage>
</organism>
<evidence type="ECO:0000313" key="1">
    <source>
        <dbReference type="EMBL" id="KAK8219325.1"/>
    </source>
</evidence>
<protein>
    <submittedName>
        <fullName evidence="1">Uncharacterized protein</fullName>
    </submittedName>
</protein>
<reference evidence="1" key="1">
    <citation type="submission" date="2024-02" db="EMBL/GenBank/DDBJ databases">
        <title>Metagenome Assembled Genome of Zalaria obscura JY119.</title>
        <authorList>
            <person name="Vighnesh L."/>
            <person name="Jagadeeshwari U."/>
            <person name="Venkata Ramana C."/>
            <person name="Sasikala C."/>
        </authorList>
    </citation>
    <scope>NUCLEOTIDE SEQUENCE</scope>
    <source>
        <strain evidence="1">JY119</strain>
    </source>
</reference>